<evidence type="ECO:0000313" key="3">
    <source>
        <dbReference type="Proteomes" id="UP001583177"/>
    </source>
</evidence>
<dbReference type="EMBL" id="JAWRVE010000157">
    <property type="protein sequence ID" value="KAL1852770.1"/>
    <property type="molecule type" value="Genomic_DNA"/>
</dbReference>
<evidence type="ECO:0000256" key="1">
    <source>
        <dbReference type="SAM" id="MobiDB-lite"/>
    </source>
</evidence>
<dbReference type="Proteomes" id="UP001583177">
    <property type="component" value="Unassembled WGS sequence"/>
</dbReference>
<accession>A0ABR3W458</accession>
<proteinExistence type="predicted"/>
<evidence type="ECO:0000313" key="2">
    <source>
        <dbReference type="EMBL" id="KAL1852770.1"/>
    </source>
</evidence>
<name>A0ABR3W458_9PEZI</name>
<evidence type="ECO:0008006" key="4">
    <source>
        <dbReference type="Google" id="ProtNLM"/>
    </source>
</evidence>
<feature type="region of interest" description="Disordered" evidence="1">
    <location>
        <begin position="302"/>
        <end position="321"/>
    </location>
</feature>
<reference evidence="2 3" key="1">
    <citation type="journal article" date="2024" name="IMA Fungus">
        <title>IMA Genome - F19 : A genome assembly and annotation guide to empower mycologists, including annotated draft genome sequences of Ceratocystis pirilliformis, Diaporthe australafricana, Fusarium ophioides, Paecilomyces lecythidis, and Sporothrix stenoceras.</title>
        <authorList>
            <person name="Aylward J."/>
            <person name="Wilson A.M."/>
            <person name="Visagie C.M."/>
            <person name="Spraker J."/>
            <person name="Barnes I."/>
            <person name="Buitendag C."/>
            <person name="Ceriani C."/>
            <person name="Del Mar Angel L."/>
            <person name="du Plessis D."/>
            <person name="Fuchs T."/>
            <person name="Gasser K."/>
            <person name="Kramer D."/>
            <person name="Li W."/>
            <person name="Munsamy K."/>
            <person name="Piso A."/>
            <person name="Price J.L."/>
            <person name="Sonnekus B."/>
            <person name="Thomas C."/>
            <person name="van der Nest A."/>
            <person name="van Dijk A."/>
            <person name="van Heerden A."/>
            <person name="van Vuuren N."/>
            <person name="Yilmaz N."/>
            <person name="Duong T.A."/>
            <person name="van der Merwe N.A."/>
            <person name="Wingfield M.J."/>
            <person name="Wingfield B.D."/>
        </authorList>
    </citation>
    <scope>NUCLEOTIDE SEQUENCE [LARGE SCALE GENOMIC DNA]</scope>
    <source>
        <strain evidence="2 3">CMW 18300</strain>
    </source>
</reference>
<organism evidence="2 3">
    <name type="scientific">Diaporthe australafricana</name>
    <dbReference type="NCBI Taxonomy" id="127596"/>
    <lineage>
        <taxon>Eukaryota</taxon>
        <taxon>Fungi</taxon>
        <taxon>Dikarya</taxon>
        <taxon>Ascomycota</taxon>
        <taxon>Pezizomycotina</taxon>
        <taxon>Sordariomycetes</taxon>
        <taxon>Sordariomycetidae</taxon>
        <taxon>Diaporthales</taxon>
        <taxon>Diaporthaceae</taxon>
        <taxon>Diaporthe</taxon>
    </lineage>
</organism>
<protein>
    <recommendedName>
        <fullName evidence="4">Fungal N-terminal domain-containing protein</fullName>
    </recommendedName>
</protein>
<keyword evidence="3" id="KW-1185">Reference proteome</keyword>
<feature type="region of interest" description="Disordered" evidence="1">
    <location>
        <begin position="348"/>
        <end position="367"/>
    </location>
</feature>
<feature type="region of interest" description="Disordered" evidence="1">
    <location>
        <begin position="151"/>
        <end position="183"/>
    </location>
</feature>
<sequence>MSFGFGIGDIVACLEVAVKTINALKAAGSDFEGLRLDLASLTSVLQALEAEANGPMPLIKTASIERQKQMRFLLNNCTQSMKDLQGVVGKYSSLGADKKRDFVAWMKFAAKDKRGPREKLAIHTASINIFLTTLSHGSLARLEFLIKNGSQAAHQGPGPDGTKGLDFSASGAQWGGSHGHSKRNDTVVWQEIGKSLQGEGITDKDVEAFQEEIKAYARYLVRGETPFWKEPQLRSRSRGREFRREAEAASYSARNSNVLGYEEEVKRLVLRNEVKQARQTQRLGADMLAELEPEVRKTKILEEENMRRREEDKTSRESRAKQEEEVVSLAYVFEGLFDFDTELAHAAPEASDYETGTIPPPVSTDDEAKSYEREQRDARVFHIQRRIVQLLDRRERYIEDGRRDKMADLEVNDIPDQVKLLKQEGVAVSHERAWKWNYCVEVGIGMFVRSVGPRGKDAVAVGSTKSPFLGGVLLDE</sequence>
<comment type="caution">
    <text evidence="2">The sequence shown here is derived from an EMBL/GenBank/DDBJ whole genome shotgun (WGS) entry which is preliminary data.</text>
</comment>
<gene>
    <name evidence="2" type="ORF">Daus18300_012102</name>
</gene>